<evidence type="ECO:0000313" key="4">
    <source>
        <dbReference type="Proteomes" id="UP000036403"/>
    </source>
</evidence>
<feature type="coiled-coil region" evidence="1">
    <location>
        <begin position="162"/>
        <end position="189"/>
    </location>
</feature>
<gene>
    <name evidence="3" type="ORF">RF55_15045</name>
</gene>
<feature type="non-terminal residue" evidence="3">
    <location>
        <position position="277"/>
    </location>
</feature>
<dbReference type="Proteomes" id="UP000036403">
    <property type="component" value="Unassembled WGS sequence"/>
</dbReference>
<dbReference type="AlphaFoldDB" id="A0A0J7K6L0"/>
<dbReference type="OrthoDB" id="7555393at2759"/>
<dbReference type="PANTHER" id="PTHR34153:SF2">
    <property type="entry name" value="SI:CH211-262H13.3-RELATED"/>
    <property type="match status" value="1"/>
</dbReference>
<sequence>MDNEKYIVVEFEDGLQLIPATWFNADTNESIWPSNFKTKLRINKAIIMREMPKDKSDWELLSIKKVYGIANTYEEGMQKLILAEETSNIDTNSSSNELKEKEKKRRRLKARKYLSSSSEEDLHSHKENTITREKILPAFPQKRNFMSSDKEMEFKKIMLGKLNRILFKLDNIENKLEMLEEKVIQFRNQSCIQENNNIQFPICTLAVLTVFEEQLQDTRFKEDVLNIFQLVGGNSAHSMIRNIFKKAITDDLATTFSWTGKRTKQSFKDLKLSKVII</sequence>
<evidence type="ECO:0000313" key="3">
    <source>
        <dbReference type="EMBL" id="KMQ86083.1"/>
    </source>
</evidence>
<feature type="domain" description="DUF4806" evidence="2">
    <location>
        <begin position="196"/>
        <end position="272"/>
    </location>
</feature>
<dbReference type="InterPro" id="IPR032071">
    <property type="entry name" value="DUF4806"/>
</dbReference>
<dbReference type="Pfam" id="PF16064">
    <property type="entry name" value="DUF4806"/>
    <property type="match status" value="1"/>
</dbReference>
<accession>A0A0J7K6L0</accession>
<comment type="caution">
    <text evidence="3">The sequence shown here is derived from an EMBL/GenBank/DDBJ whole genome shotgun (WGS) entry which is preliminary data.</text>
</comment>
<protein>
    <recommendedName>
        <fullName evidence="2">DUF4806 domain-containing protein</fullName>
    </recommendedName>
</protein>
<keyword evidence="4" id="KW-1185">Reference proteome</keyword>
<evidence type="ECO:0000259" key="2">
    <source>
        <dbReference type="Pfam" id="PF16064"/>
    </source>
</evidence>
<dbReference type="EMBL" id="LBMM01012641">
    <property type="protein sequence ID" value="KMQ86083.1"/>
    <property type="molecule type" value="Genomic_DNA"/>
</dbReference>
<dbReference type="PaxDb" id="67767-A0A0J7K6L0"/>
<name>A0A0J7K6L0_LASNI</name>
<reference evidence="3 4" key="1">
    <citation type="submission" date="2015-04" db="EMBL/GenBank/DDBJ databases">
        <title>Lasius niger genome sequencing.</title>
        <authorList>
            <person name="Konorov E.A."/>
            <person name="Nikitin M.A."/>
            <person name="Kirill M.V."/>
            <person name="Chang P."/>
        </authorList>
    </citation>
    <scope>NUCLEOTIDE SEQUENCE [LARGE SCALE GENOMIC DNA]</scope>
    <source>
        <tissue evidence="3">Whole</tissue>
    </source>
</reference>
<keyword evidence="1" id="KW-0175">Coiled coil</keyword>
<proteinExistence type="predicted"/>
<organism evidence="3 4">
    <name type="scientific">Lasius niger</name>
    <name type="common">Black garden ant</name>
    <dbReference type="NCBI Taxonomy" id="67767"/>
    <lineage>
        <taxon>Eukaryota</taxon>
        <taxon>Metazoa</taxon>
        <taxon>Ecdysozoa</taxon>
        <taxon>Arthropoda</taxon>
        <taxon>Hexapoda</taxon>
        <taxon>Insecta</taxon>
        <taxon>Pterygota</taxon>
        <taxon>Neoptera</taxon>
        <taxon>Endopterygota</taxon>
        <taxon>Hymenoptera</taxon>
        <taxon>Apocrita</taxon>
        <taxon>Aculeata</taxon>
        <taxon>Formicoidea</taxon>
        <taxon>Formicidae</taxon>
        <taxon>Formicinae</taxon>
        <taxon>Lasius</taxon>
        <taxon>Lasius</taxon>
    </lineage>
</organism>
<dbReference type="PANTHER" id="PTHR34153">
    <property type="entry name" value="SI:CH211-262H13.3-RELATED-RELATED"/>
    <property type="match status" value="1"/>
</dbReference>
<evidence type="ECO:0000256" key="1">
    <source>
        <dbReference type="SAM" id="Coils"/>
    </source>
</evidence>